<feature type="region of interest" description="Disordered" evidence="1">
    <location>
        <begin position="153"/>
        <end position="195"/>
    </location>
</feature>
<evidence type="ECO:0000256" key="1">
    <source>
        <dbReference type="SAM" id="MobiDB-lite"/>
    </source>
</evidence>
<evidence type="ECO:0000259" key="3">
    <source>
        <dbReference type="PROSITE" id="PS50800"/>
    </source>
</evidence>
<feature type="domain" description="SAP" evidence="3">
    <location>
        <begin position="69"/>
        <end position="103"/>
    </location>
</feature>
<sequence>MTPKTTLCLTVLIVAMKSCSSFSPSVKYLPTRISQWKSGRRLPVIFASTADEVKSEQQNKDDDESENILKITPKSELVALCEQFNLSTKGTKENLLQRLRDFAKDQEEVERERLMKRKKLVEEGSGDDREKYEIVDDEIDDDEEDEVFFYYGSKTTTDNSTDKKNKKTEKKTEEIRRDSGYVTAPPPNAEIGENGEKVVTIYSTNERNDLTGIAAAQPGQSSFDPLTSSTSDPTDAPWDSNNPSKTESSSMEIDAAKDAVTELVRTLLAMTGLPVFINEQEDQEIQPARRSKFDAPAECIDFDPSMVPTELLTKTSKSLRTSRGKVLREVIREFELRAIGDDGTAVDNVQRGGGHYRQVTRVRSFLEGFRQAEVRRLSRETLTLLLDKLVGEGIEGLDITLASMTRSSDDTSDEGGELNDSLMEYLDDTIRQQEKKVEQIVDSTKKISEFERAMSQDPEDEIENLWKVEDEDGQRIETFDPNIPENQLALQEEYERAAEESIPAPILPSSAPEKLLLLLKIVRERLKIEATFSHDEKSRNLRVLAYCLQLKTNALRKEMIAKEFGASLDGLDSFQELVASSIEYGESTSHQLHPSKTGALNVPLLKTILKIIKETRKQNTYKASGL</sequence>
<keyword evidence="5" id="KW-1185">Reference proteome</keyword>
<evidence type="ECO:0000313" key="5">
    <source>
        <dbReference type="Proteomes" id="UP001295423"/>
    </source>
</evidence>
<protein>
    <recommendedName>
        <fullName evidence="3">SAP domain-containing protein</fullName>
    </recommendedName>
</protein>
<organism evidence="4 5">
    <name type="scientific">Cylindrotheca closterium</name>
    <dbReference type="NCBI Taxonomy" id="2856"/>
    <lineage>
        <taxon>Eukaryota</taxon>
        <taxon>Sar</taxon>
        <taxon>Stramenopiles</taxon>
        <taxon>Ochrophyta</taxon>
        <taxon>Bacillariophyta</taxon>
        <taxon>Bacillariophyceae</taxon>
        <taxon>Bacillariophycidae</taxon>
        <taxon>Bacillariales</taxon>
        <taxon>Bacillariaceae</taxon>
        <taxon>Cylindrotheca</taxon>
    </lineage>
</organism>
<gene>
    <name evidence="4" type="ORF">CYCCA115_LOCUS1928</name>
</gene>
<dbReference type="InterPro" id="IPR003034">
    <property type="entry name" value="SAP_dom"/>
</dbReference>
<accession>A0AAD2CFQ8</accession>
<dbReference type="PROSITE" id="PS50800">
    <property type="entry name" value="SAP"/>
    <property type="match status" value="1"/>
</dbReference>
<dbReference type="Gene3D" id="1.10.720.30">
    <property type="entry name" value="SAP domain"/>
    <property type="match status" value="1"/>
</dbReference>
<dbReference type="Pfam" id="PF02037">
    <property type="entry name" value="SAP"/>
    <property type="match status" value="1"/>
</dbReference>
<dbReference type="SMART" id="SM00513">
    <property type="entry name" value="SAP"/>
    <property type="match status" value="1"/>
</dbReference>
<feature type="compositionally biased region" description="Polar residues" evidence="1">
    <location>
        <begin position="218"/>
        <end position="251"/>
    </location>
</feature>
<comment type="caution">
    <text evidence="4">The sequence shown here is derived from an EMBL/GenBank/DDBJ whole genome shotgun (WGS) entry which is preliminary data.</text>
</comment>
<feature type="region of interest" description="Disordered" evidence="1">
    <location>
        <begin position="215"/>
        <end position="252"/>
    </location>
</feature>
<keyword evidence="2" id="KW-0732">Signal</keyword>
<name>A0AAD2CFQ8_9STRA</name>
<dbReference type="EMBL" id="CAKOGP040000113">
    <property type="protein sequence ID" value="CAJ1930402.1"/>
    <property type="molecule type" value="Genomic_DNA"/>
</dbReference>
<evidence type="ECO:0000313" key="4">
    <source>
        <dbReference type="EMBL" id="CAJ1930402.1"/>
    </source>
</evidence>
<feature type="compositionally biased region" description="Basic and acidic residues" evidence="1">
    <location>
        <begin position="170"/>
        <end position="179"/>
    </location>
</feature>
<feature type="signal peptide" evidence="2">
    <location>
        <begin position="1"/>
        <end position="21"/>
    </location>
</feature>
<dbReference type="AlphaFoldDB" id="A0AAD2CFQ8"/>
<proteinExistence type="predicted"/>
<dbReference type="Proteomes" id="UP001295423">
    <property type="component" value="Unassembled WGS sequence"/>
</dbReference>
<reference evidence="4" key="1">
    <citation type="submission" date="2023-08" db="EMBL/GenBank/DDBJ databases">
        <authorList>
            <person name="Audoor S."/>
            <person name="Bilcke G."/>
        </authorList>
    </citation>
    <scope>NUCLEOTIDE SEQUENCE</scope>
</reference>
<dbReference type="InterPro" id="IPR036361">
    <property type="entry name" value="SAP_dom_sf"/>
</dbReference>
<feature type="chain" id="PRO_5041946589" description="SAP domain-containing protein" evidence="2">
    <location>
        <begin position="22"/>
        <end position="626"/>
    </location>
</feature>
<evidence type="ECO:0000256" key="2">
    <source>
        <dbReference type="SAM" id="SignalP"/>
    </source>
</evidence>